<organism evidence="2 3">
    <name type="scientific">Acropora cervicornis</name>
    <name type="common">Staghorn coral</name>
    <dbReference type="NCBI Taxonomy" id="6130"/>
    <lineage>
        <taxon>Eukaryota</taxon>
        <taxon>Metazoa</taxon>
        <taxon>Cnidaria</taxon>
        <taxon>Anthozoa</taxon>
        <taxon>Hexacorallia</taxon>
        <taxon>Scleractinia</taxon>
        <taxon>Astrocoeniina</taxon>
        <taxon>Acroporidae</taxon>
        <taxon>Acropora</taxon>
    </lineage>
</organism>
<accession>A0AAD9Q8B9</accession>
<name>A0AAD9Q8B9_ACRCE</name>
<dbReference type="Proteomes" id="UP001249851">
    <property type="component" value="Unassembled WGS sequence"/>
</dbReference>
<gene>
    <name evidence="2" type="ORF">P5673_021506</name>
</gene>
<comment type="caution">
    <text evidence="2">The sequence shown here is derived from an EMBL/GenBank/DDBJ whole genome shotgun (WGS) entry which is preliminary data.</text>
</comment>
<dbReference type="EMBL" id="JARQWQ010000055">
    <property type="protein sequence ID" value="KAK2556589.1"/>
    <property type="molecule type" value="Genomic_DNA"/>
</dbReference>
<reference evidence="2" key="1">
    <citation type="journal article" date="2023" name="G3 (Bethesda)">
        <title>Whole genome assembly and annotation of the endangered Caribbean coral Acropora cervicornis.</title>
        <authorList>
            <person name="Selwyn J.D."/>
            <person name="Vollmer S.V."/>
        </authorList>
    </citation>
    <scope>NUCLEOTIDE SEQUENCE</scope>
    <source>
        <strain evidence="2">K2</strain>
    </source>
</reference>
<sequence length="87" mass="10084">MRKQRIKLFRTRGPTSSRWLCSRNRSGILVLLITDVDGECRSKQIIFHNLEKARCWFTKNAADGSSAHAQKRSPQTYRSGREAMMQN</sequence>
<dbReference type="AlphaFoldDB" id="A0AAD9Q8B9"/>
<evidence type="ECO:0000313" key="3">
    <source>
        <dbReference type="Proteomes" id="UP001249851"/>
    </source>
</evidence>
<reference evidence="2" key="2">
    <citation type="journal article" date="2023" name="Science">
        <title>Genomic signatures of disease resistance in endangered staghorn corals.</title>
        <authorList>
            <person name="Vollmer S.V."/>
            <person name="Selwyn J.D."/>
            <person name="Despard B.A."/>
            <person name="Roesel C.L."/>
        </authorList>
    </citation>
    <scope>NUCLEOTIDE SEQUENCE</scope>
    <source>
        <strain evidence="2">K2</strain>
    </source>
</reference>
<evidence type="ECO:0000256" key="1">
    <source>
        <dbReference type="SAM" id="MobiDB-lite"/>
    </source>
</evidence>
<proteinExistence type="predicted"/>
<keyword evidence="3" id="KW-1185">Reference proteome</keyword>
<evidence type="ECO:0000313" key="2">
    <source>
        <dbReference type="EMBL" id="KAK2556589.1"/>
    </source>
</evidence>
<feature type="region of interest" description="Disordered" evidence="1">
    <location>
        <begin position="61"/>
        <end position="87"/>
    </location>
</feature>
<protein>
    <submittedName>
        <fullName evidence="2">Uncharacterized protein</fullName>
    </submittedName>
</protein>